<dbReference type="HAMAP" id="MF_00186">
    <property type="entry name" value="Glycerol_kin"/>
    <property type="match status" value="1"/>
</dbReference>
<comment type="function">
    <text evidence="9">Key enzyme in the regulation of glycerol uptake and metabolism. Catalyzes the phosphorylation of glycerol to yield sn-glycerol 3-phosphate.</text>
</comment>
<feature type="binding site" evidence="9">
    <location>
        <position position="243"/>
    </location>
    <ligand>
        <name>glycerol</name>
        <dbReference type="ChEBI" id="CHEBI:17754"/>
    </ligand>
</feature>
<sequence length="498" mass="54599">MKYVLALDQGTTSSRAILFGHDGSIAGVAQHEFKQIYPDVGWVEHDPYDILTSQLTAAVEVLGKARVRPRDTVALGITNQRETTIVWERESGKPVYNAIVWQDRRGAPLCKELADDGAEDTIRKKTGLLIDPYFSATKIAWILDNVKGARAQAEQGKLAFGTVDSWLIWNLTSGKRHVTDRTNASRTMLYNIVEDGWDNELLKLLNIPESMMPEVHWSSEALGQVTTSLGLGEVEIAGIAGDQQSALFGQLCVSPGDAKNTYGTGCFLLQHIGDKFTLSNERLITTLACSVDKKLEYALEGSIFVGGAVVQWLRDNMHFFPSSSDVESVAASVDSAENVVFVPAFTGLGAPHWDPYASGLIIGLQRSTQMGHIARAALESIAFQVTDVLHAMNKETQQPFRELRVDGGAAANDMLMQFQSDLLQLPVRRPAVLETTAMGAAYLAGLAVNFWSSTEEIAKLRGQDTVFEPKADPKQMEARQSKWQDAVKRAGGWNKENA</sequence>
<evidence type="ECO:0000256" key="6">
    <source>
        <dbReference type="ARBA" id="ARBA00022798"/>
    </source>
</evidence>
<feature type="binding site" evidence="9">
    <location>
        <position position="307"/>
    </location>
    <ligand>
        <name>ATP</name>
        <dbReference type="ChEBI" id="CHEBI:30616"/>
    </ligand>
</feature>
<evidence type="ECO:0000313" key="15">
    <source>
        <dbReference type="Proteomes" id="UP000538666"/>
    </source>
</evidence>
<feature type="domain" description="Carbohydrate kinase FGGY C-terminal" evidence="13">
    <location>
        <begin position="259"/>
        <end position="447"/>
    </location>
</feature>
<dbReference type="GO" id="GO:0019563">
    <property type="term" value="P:glycerol catabolic process"/>
    <property type="evidence" value="ECO:0007669"/>
    <property type="project" value="UniProtKB-UniRule"/>
</dbReference>
<evidence type="ECO:0000259" key="13">
    <source>
        <dbReference type="Pfam" id="PF02782"/>
    </source>
</evidence>
<dbReference type="CDD" id="cd07786">
    <property type="entry name" value="FGGY_EcGK_like"/>
    <property type="match status" value="1"/>
</dbReference>
<dbReference type="Pfam" id="PF00370">
    <property type="entry name" value="FGGY_N"/>
    <property type="match status" value="1"/>
</dbReference>
<dbReference type="InterPro" id="IPR043129">
    <property type="entry name" value="ATPase_NBD"/>
</dbReference>
<evidence type="ECO:0000256" key="1">
    <source>
        <dbReference type="ARBA" id="ARBA00005190"/>
    </source>
</evidence>
<feature type="binding site" evidence="9">
    <location>
        <position position="307"/>
    </location>
    <ligand>
        <name>ADP</name>
        <dbReference type="ChEBI" id="CHEBI:456216"/>
    </ligand>
</feature>
<dbReference type="PANTHER" id="PTHR10196">
    <property type="entry name" value="SUGAR KINASE"/>
    <property type="match status" value="1"/>
</dbReference>
<feature type="binding site" evidence="9">
    <location>
        <position position="311"/>
    </location>
    <ligand>
        <name>ATP</name>
        <dbReference type="ChEBI" id="CHEBI:30616"/>
    </ligand>
</feature>
<name>A0A841JSC1_9BACT</name>
<evidence type="ECO:0000256" key="8">
    <source>
        <dbReference type="ARBA" id="ARBA00052101"/>
    </source>
</evidence>
<evidence type="ECO:0000259" key="12">
    <source>
        <dbReference type="Pfam" id="PF00370"/>
    </source>
</evidence>
<reference evidence="14 15" key="1">
    <citation type="submission" date="2020-08" db="EMBL/GenBank/DDBJ databases">
        <title>Genomic Encyclopedia of Type Strains, Phase IV (KMG-IV): sequencing the most valuable type-strain genomes for metagenomic binning, comparative biology and taxonomic classification.</title>
        <authorList>
            <person name="Goeker M."/>
        </authorList>
    </citation>
    <scope>NUCLEOTIDE SEQUENCE [LARGE SCALE GENOMIC DNA]</scope>
    <source>
        <strain evidence="14 15">DSM 103733</strain>
    </source>
</reference>
<feature type="binding site" evidence="9">
    <location>
        <position position="11"/>
    </location>
    <ligand>
        <name>ADP</name>
        <dbReference type="ChEBI" id="CHEBI:456216"/>
    </ligand>
</feature>
<evidence type="ECO:0000256" key="3">
    <source>
        <dbReference type="ARBA" id="ARBA00022679"/>
    </source>
</evidence>
<evidence type="ECO:0000256" key="7">
    <source>
        <dbReference type="ARBA" id="ARBA00022840"/>
    </source>
</evidence>
<dbReference type="GO" id="GO:0005524">
    <property type="term" value="F:ATP binding"/>
    <property type="evidence" value="ECO:0007669"/>
    <property type="project" value="UniProtKB-UniRule"/>
</dbReference>
<dbReference type="EC" id="2.7.1.30" evidence="9"/>
<dbReference type="PROSITE" id="PS00445">
    <property type="entry name" value="FGGY_KINASES_2"/>
    <property type="match status" value="1"/>
</dbReference>
<feature type="binding site" evidence="9">
    <location>
        <position position="12"/>
    </location>
    <ligand>
        <name>ATP</name>
        <dbReference type="ChEBI" id="CHEBI:30616"/>
    </ligand>
</feature>
<dbReference type="Gene3D" id="3.30.420.40">
    <property type="match status" value="2"/>
</dbReference>
<dbReference type="Proteomes" id="UP000538666">
    <property type="component" value="Unassembled WGS sequence"/>
</dbReference>
<evidence type="ECO:0000313" key="14">
    <source>
        <dbReference type="EMBL" id="MBB6143417.1"/>
    </source>
</evidence>
<dbReference type="PANTHER" id="PTHR10196:SF69">
    <property type="entry name" value="GLYCEROL KINASE"/>
    <property type="match status" value="1"/>
</dbReference>
<feature type="binding site" evidence="9">
    <location>
        <position position="264"/>
    </location>
    <ligand>
        <name>ATP</name>
        <dbReference type="ChEBI" id="CHEBI:30616"/>
    </ligand>
</feature>
<evidence type="ECO:0000256" key="4">
    <source>
        <dbReference type="ARBA" id="ARBA00022741"/>
    </source>
</evidence>
<dbReference type="SUPFAM" id="SSF53067">
    <property type="entry name" value="Actin-like ATPase domain"/>
    <property type="match status" value="2"/>
</dbReference>
<feature type="binding site" evidence="9">
    <location>
        <position position="133"/>
    </location>
    <ligand>
        <name>glycerol</name>
        <dbReference type="ChEBI" id="CHEBI:17754"/>
    </ligand>
</feature>
<comment type="catalytic activity">
    <reaction evidence="8 9">
        <text>glycerol + ATP = sn-glycerol 3-phosphate + ADP + H(+)</text>
        <dbReference type="Rhea" id="RHEA:21644"/>
        <dbReference type="ChEBI" id="CHEBI:15378"/>
        <dbReference type="ChEBI" id="CHEBI:17754"/>
        <dbReference type="ChEBI" id="CHEBI:30616"/>
        <dbReference type="ChEBI" id="CHEBI:57597"/>
        <dbReference type="ChEBI" id="CHEBI:456216"/>
        <dbReference type="EC" id="2.7.1.30"/>
    </reaction>
</comment>
<dbReference type="Pfam" id="PF02782">
    <property type="entry name" value="FGGY_C"/>
    <property type="match status" value="1"/>
</dbReference>
<feature type="binding site" evidence="9">
    <location>
        <position position="81"/>
    </location>
    <ligand>
        <name>glycerol</name>
        <dbReference type="ChEBI" id="CHEBI:17754"/>
    </ligand>
</feature>
<feature type="binding site" evidence="9">
    <location>
        <position position="408"/>
    </location>
    <ligand>
        <name>ATP</name>
        <dbReference type="ChEBI" id="CHEBI:30616"/>
    </ligand>
</feature>
<feature type="binding site" evidence="9">
    <location>
        <position position="81"/>
    </location>
    <ligand>
        <name>sn-glycerol 3-phosphate</name>
        <dbReference type="ChEBI" id="CHEBI:57597"/>
    </ligand>
</feature>
<evidence type="ECO:0000256" key="9">
    <source>
        <dbReference type="HAMAP-Rule" id="MF_00186"/>
    </source>
</evidence>
<dbReference type="GO" id="GO:0004370">
    <property type="term" value="F:glycerol kinase activity"/>
    <property type="evidence" value="ECO:0007669"/>
    <property type="project" value="UniProtKB-UniRule"/>
</dbReference>
<feature type="binding site" evidence="9">
    <location>
        <position position="13"/>
    </location>
    <ligand>
        <name>ATP</name>
        <dbReference type="ChEBI" id="CHEBI:30616"/>
    </ligand>
</feature>
<dbReference type="InterPro" id="IPR018483">
    <property type="entry name" value="Carb_kinase_FGGY_CS"/>
</dbReference>
<dbReference type="OrthoDB" id="9805576at2"/>
<dbReference type="PIRSF" id="PIRSF000538">
    <property type="entry name" value="GlpK"/>
    <property type="match status" value="1"/>
</dbReference>
<evidence type="ECO:0000256" key="5">
    <source>
        <dbReference type="ARBA" id="ARBA00022777"/>
    </source>
</evidence>
<accession>A0A841JSC1</accession>
<keyword evidence="4 9" id="KW-0547">Nucleotide-binding</keyword>
<feature type="binding site" evidence="9">
    <location>
        <position position="242"/>
    </location>
    <ligand>
        <name>glycerol</name>
        <dbReference type="ChEBI" id="CHEBI:17754"/>
    </ligand>
</feature>
<keyword evidence="5 9" id="KW-0418">Kinase</keyword>
<comment type="caution">
    <text evidence="14">The sequence shown here is derived from an EMBL/GenBank/DDBJ whole genome shotgun (WGS) entry which is preliminary data.</text>
</comment>
<feature type="binding site" evidence="9">
    <location>
        <position position="11"/>
    </location>
    <ligand>
        <name>sn-glycerol 3-phosphate</name>
        <dbReference type="ChEBI" id="CHEBI:57597"/>
    </ligand>
</feature>
<feature type="compositionally biased region" description="Basic and acidic residues" evidence="11">
    <location>
        <begin position="468"/>
        <end position="488"/>
    </location>
</feature>
<feature type="binding site" evidence="9">
    <location>
        <position position="11"/>
    </location>
    <ligand>
        <name>ATP</name>
        <dbReference type="ChEBI" id="CHEBI:30616"/>
    </ligand>
</feature>
<evidence type="ECO:0000256" key="11">
    <source>
        <dbReference type="SAM" id="MobiDB-lite"/>
    </source>
</evidence>
<dbReference type="PROSITE" id="PS00933">
    <property type="entry name" value="FGGY_KINASES_1"/>
    <property type="match status" value="1"/>
</dbReference>
<feature type="binding site" evidence="9">
    <location>
        <position position="264"/>
    </location>
    <ligand>
        <name>ADP</name>
        <dbReference type="ChEBI" id="CHEBI:456216"/>
    </ligand>
</feature>
<evidence type="ECO:0000256" key="10">
    <source>
        <dbReference type="RuleBase" id="RU003733"/>
    </source>
</evidence>
<dbReference type="InterPro" id="IPR018485">
    <property type="entry name" value="FGGY_C"/>
</dbReference>
<comment type="pathway">
    <text evidence="1 9">Polyol metabolism; glycerol degradation via glycerol kinase pathway; sn-glycerol 3-phosphate from glycerol: step 1/1.</text>
</comment>
<feature type="binding site" evidence="9">
    <location>
        <position position="412"/>
    </location>
    <ligand>
        <name>ADP</name>
        <dbReference type="ChEBI" id="CHEBI:456216"/>
    </ligand>
</feature>
<gene>
    <name evidence="9" type="primary">glpK</name>
    <name evidence="14" type="ORF">HNQ77_001361</name>
</gene>
<dbReference type="GO" id="GO:0006072">
    <property type="term" value="P:glycerol-3-phosphate metabolic process"/>
    <property type="evidence" value="ECO:0007669"/>
    <property type="project" value="InterPro"/>
</dbReference>
<keyword evidence="15" id="KW-1185">Reference proteome</keyword>
<dbReference type="GO" id="GO:0005829">
    <property type="term" value="C:cytosol"/>
    <property type="evidence" value="ECO:0007669"/>
    <property type="project" value="TreeGrafter"/>
</dbReference>
<dbReference type="FunFam" id="3.30.420.40:FF:000008">
    <property type="entry name" value="Glycerol kinase"/>
    <property type="match status" value="1"/>
</dbReference>
<dbReference type="AlphaFoldDB" id="A0A841JSC1"/>
<feature type="binding site" evidence="9">
    <location>
        <position position="82"/>
    </location>
    <ligand>
        <name>sn-glycerol 3-phosphate</name>
        <dbReference type="ChEBI" id="CHEBI:57597"/>
    </ligand>
</feature>
<feature type="binding site" evidence="9">
    <location>
        <position position="82"/>
    </location>
    <ligand>
        <name>glycerol</name>
        <dbReference type="ChEBI" id="CHEBI:17754"/>
    </ligand>
</feature>
<organism evidence="14 15">
    <name type="scientific">Silvibacterium bohemicum</name>
    <dbReference type="NCBI Taxonomy" id="1577686"/>
    <lineage>
        <taxon>Bacteria</taxon>
        <taxon>Pseudomonadati</taxon>
        <taxon>Acidobacteriota</taxon>
        <taxon>Terriglobia</taxon>
        <taxon>Terriglobales</taxon>
        <taxon>Acidobacteriaceae</taxon>
        <taxon>Silvibacterium</taxon>
    </lineage>
</organism>
<feature type="region of interest" description="Disordered" evidence="11">
    <location>
        <begin position="468"/>
        <end position="498"/>
    </location>
</feature>
<protein>
    <recommendedName>
        <fullName evidence="9">Glycerol kinase</fullName>
        <ecNumber evidence="9">2.7.1.30</ecNumber>
    </recommendedName>
    <alternativeName>
        <fullName evidence="9">ATP:glycerol 3-phosphotransferase</fullName>
    </alternativeName>
    <alternativeName>
        <fullName evidence="9">Glycerokinase</fullName>
        <shortName evidence="9">GK</shortName>
    </alternativeName>
</protein>
<dbReference type="UniPathway" id="UPA00618">
    <property type="reaction ID" value="UER00672"/>
</dbReference>
<evidence type="ECO:0000256" key="2">
    <source>
        <dbReference type="ARBA" id="ARBA00009156"/>
    </source>
</evidence>
<dbReference type="InterPro" id="IPR018484">
    <property type="entry name" value="FGGY_N"/>
</dbReference>
<dbReference type="EMBL" id="JACHEK010000002">
    <property type="protein sequence ID" value="MBB6143417.1"/>
    <property type="molecule type" value="Genomic_DNA"/>
</dbReference>
<dbReference type="InterPro" id="IPR000577">
    <property type="entry name" value="Carb_kinase_FGGY"/>
</dbReference>
<dbReference type="NCBIfam" id="TIGR01311">
    <property type="entry name" value="glycerol_kin"/>
    <property type="match status" value="1"/>
</dbReference>
<proteinExistence type="inferred from homology"/>
<feature type="binding site" evidence="9">
    <location>
        <position position="408"/>
    </location>
    <ligand>
        <name>ADP</name>
        <dbReference type="ChEBI" id="CHEBI:456216"/>
    </ligand>
</feature>
<comment type="activity regulation">
    <text evidence="9">Inhibited by fructose 1,6-bisphosphate (FBP).</text>
</comment>
<keyword evidence="3 9" id="KW-0808">Transferase</keyword>
<dbReference type="InterPro" id="IPR005999">
    <property type="entry name" value="Glycerol_kin"/>
</dbReference>
<keyword evidence="7 9" id="KW-0067">ATP-binding</keyword>
<feature type="binding site" evidence="9">
    <location>
        <position position="242"/>
    </location>
    <ligand>
        <name>sn-glycerol 3-phosphate</name>
        <dbReference type="ChEBI" id="CHEBI:57597"/>
    </ligand>
</feature>
<feature type="domain" description="Carbohydrate kinase FGGY N-terminal" evidence="12">
    <location>
        <begin position="3"/>
        <end position="249"/>
    </location>
</feature>
<feature type="binding site" evidence="9">
    <location>
        <position position="15"/>
    </location>
    <ligand>
        <name>ADP</name>
        <dbReference type="ChEBI" id="CHEBI:456216"/>
    </ligand>
</feature>
<feature type="binding site" evidence="9">
    <location>
        <position position="133"/>
    </location>
    <ligand>
        <name>sn-glycerol 3-phosphate</name>
        <dbReference type="ChEBI" id="CHEBI:57597"/>
    </ligand>
</feature>
<dbReference type="RefSeq" id="WP_050062292.1">
    <property type="nucleotide sequence ID" value="NZ_JACHEK010000002.1"/>
</dbReference>
<dbReference type="FunFam" id="3.30.420.40:FF:000007">
    <property type="entry name" value="Glycerol kinase"/>
    <property type="match status" value="1"/>
</dbReference>
<dbReference type="NCBIfam" id="NF000756">
    <property type="entry name" value="PRK00047.1"/>
    <property type="match status" value="1"/>
</dbReference>
<keyword evidence="6 9" id="KW-0319">Glycerol metabolism</keyword>
<comment type="similarity">
    <text evidence="2 9 10">Belongs to the FGGY kinase family.</text>
</comment>